<keyword evidence="4" id="KW-1185">Reference proteome</keyword>
<organism evidence="3 4">
    <name type="scientific">Mugilogobius chulae</name>
    <name type="common">yellowstripe goby</name>
    <dbReference type="NCBI Taxonomy" id="88201"/>
    <lineage>
        <taxon>Eukaryota</taxon>
        <taxon>Metazoa</taxon>
        <taxon>Chordata</taxon>
        <taxon>Craniata</taxon>
        <taxon>Vertebrata</taxon>
        <taxon>Euteleostomi</taxon>
        <taxon>Actinopterygii</taxon>
        <taxon>Neopterygii</taxon>
        <taxon>Teleostei</taxon>
        <taxon>Neoteleostei</taxon>
        <taxon>Acanthomorphata</taxon>
        <taxon>Gobiaria</taxon>
        <taxon>Gobiiformes</taxon>
        <taxon>Gobioidei</taxon>
        <taxon>Gobiidae</taxon>
        <taxon>Gobionellinae</taxon>
        <taxon>Mugilogobius</taxon>
    </lineage>
</organism>
<dbReference type="PANTHER" id="PTHR47331:SF5">
    <property type="entry name" value="RIBONUCLEASE H"/>
    <property type="match status" value="1"/>
</dbReference>
<dbReference type="Pfam" id="PF03564">
    <property type="entry name" value="DUF1759"/>
    <property type="match status" value="1"/>
</dbReference>
<protein>
    <submittedName>
        <fullName evidence="3">Uncharacterized protein</fullName>
    </submittedName>
</protein>
<feature type="region of interest" description="Disordered" evidence="2">
    <location>
        <begin position="1"/>
        <end position="105"/>
    </location>
</feature>
<keyword evidence="1" id="KW-0175">Coiled coil</keyword>
<feature type="compositionally biased region" description="Basic and acidic residues" evidence="2">
    <location>
        <begin position="16"/>
        <end position="28"/>
    </location>
</feature>
<name>A0AAW0N028_9GOBI</name>
<feature type="compositionally biased region" description="Polar residues" evidence="2">
    <location>
        <begin position="81"/>
        <end position="105"/>
    </location>
</feature>
<evidence type="ECO:0000256" key="1">
    <source>
        <dbReference type="SAM" id="Coils"/>
    </source>
</evidence>
<gene>
    <name evidence="3" type="ORF">WMY93_027915</name>
</gene>
<proteinExistence type="predicted"/>
<dbReference type="PANTHER" id="PTHR47331">
    <property type="entry name" value="PHD-TYPE DOMAIN-CONTAINING PROTEIN"/>
    <property type="match status" value="1"/>
</dbReference>
<dbReference type="InterPro" id="IPR005312">
    <property type="entry name" value="DUF1759"/>
</dbReference>
<feature type="coiled-coil region" evidence="1">
    <location>
        <begin position="114"/>
        <end position="198"/>
    </location>
</feature>
<dbReference type="AlphaFoldDB" id="A0AAW0N028"/>
<reference evidence="4" key="1">
    <citation type="submission" date="2024-04" db="EMBL/GenBank/DDBJ databases">
        <title>Salinicola lusitanus LLJ914,a marine bacterium isolated from the Okinawa Trough.</title>
        <authorList>
            <person name="Li J."/>
        </authorList>
    </citation>
    <scope>NUCLEOTIDE SEQUENCE [LARGE SCALE GENOMIC DNA]</scope>
</reference>
<comment type="caution">
    <text evidence="3">The sequence shown here is derived from an EMBL/GenBank/DDBJ whole genome shotgun (WGS) entry which is preliminary data.</text>
</comment>
<evidence type="ECO:0000313" key="3">
    <source>
        <dbReference type="EMBL" id="KAK7884792.1"/>
    </source>
</evidence>
<evidence type="ECO:0000256" key="2">
    <source>
        <dbReference type="SAM" id="MobiDB-lite"/>
    </source>
</evidence>
<evidence type="ECO:0000313" key="4">
    <source>
        <dbReference type="Proteomes" id="UP001460270"/>
    </source>
</evidence>
<dbReference type="Proteomes" id="UP001460270">
    <property type="component" value="Unassembled WGS sequence"/>
</dbReference>
<accession>A0AAW0N028</accession>
<sequence length="483" mass="54138">MESQSLPGDSAAHLRPQRERRLPQHFDDFQVGYQPAVTEASALATQPTATAEEEATTPEHTVVKPPSRPRSVRTESRRSSVASHQTRAKSQASVRSLSQRSTTEGLSELQSAMLEEKVKRMELAEAQRQVMEQTIVDEQCTLLDQQARDALNEREELLREQERQRRRLEEKADLAYKAKEAITRQQLLQQRLKEKEMEVERAALITSFLKEEESKSPPYSRPLSECSNLQSCSATISCSECIHALYSTTIQVQYPAPISVPQMGYSQGHVQPAYPPPSQTVPQALSRLPYSYPAMPPVPPQVTAPPPGFRATPSTDLMELLVATSYGLPKPALPHFTSGKESDFALLKMALDNLLNSHAHLTEQFKYQVLLDHLKLPSAYKLAQAYMHDPRPYTSALQALQDKYGQPRQLVQSELGAILNLPQIKAGDPERLTTLPCQCRLWLLSKLPANYRDGFVEYSINQGILQTGTDKTYTLFDFLPGSS</sequence>
<dbReference type="EMBL" id="JBBPFD010000020">
    <property type="protein sequence ID" value="KAK7884792.1"/>
    <property type="molecule type" value="Genomic_DNA"/>
</dbReference>